<keyword evidence="2" id="KW-1185">Reference proteome</keyword>
<dbReference type="AlphaFoldDB" id="A0A3G8XF94"/>
<evidence type="ECO:0000313" key="2">
    <source>
        <dbReference type="Proteomes" id="UP000270185"/>
    </source>
</evidence>
<dbReference type="OrthoDB" id="1255441at2"/>
<protein>
    <submittedName>
        <fullName evidence="1">Uncharacterized protein</fullName>
    </submittedName>
</protein>
<name>A0A3G8XF94_9FLAO</name>
<gene>
    <name evidence="1" type="ORF">EIB73_02155</name>
</gene>
<dbReference type="KEGG" id="ccas:EIB73_02155"/>
<reference evidence="2" key="1">
    <citation type="submission" date="2018-11" db="EMBL/GenBank/DDBJ databases">
        <title>Proposal to divide the Flavobacteriaceae and reorganize its genera based on Amino Acid Identity values calculated from whole genome sequences.</title>
        <authorList>
            <person name="Nicholson A.C."/>
            <person name="Gulvik C.A."/>
            <person name="Whitney A.M."/>
            <person name="Humrighouse B.W."/>
            <person name="Bell M."/>
            <person name="Holmes B."/>
            <person name="Steigerwalt A.G."/>
            <person name="Villarma A."/>
            <person name="Sheth M."/>
            <person name="Batra D."/>
            <person name="Pryor J."/>
            <person name="Bernardet J.-F."/>
            <person name="Hugo C."/>
            <person name="Kampfer P."/>
            <person name="Newman J.D."/>
            <person name="McQuiston J.R."/>
        </authorList>
    </citation>
    <scope>NUCLEOTIDE SEQUENCE [LARGE SCALE GENOMIC DNA]</scope>
    <source>
        <strain evidence="2">G0081</strain>
    </source>
</reference>
<accession>A0A3G8XF94</accession>
<dbReference type="Proteomes" id="UP000270185">
    <property type="component" value="Chromosome"/>
</dbReference>
<sequence length="157" mass="17921">MENFNTEKLVKYEMEGQEILVGFPNFETAETYAAQNLGTLVELAFTDGNDNPQLNKEAGLISGKKHFFVQAGPEYRFIHSADPEFREYADKLQELKSDLKDESPEEKYFSNAEIEIAEDPIIVLKNNEFESVTSRERSKYLKQANVFEIGVAKPITD</sequence>
<dbReference type="EMBL" id="CP034159">
    <property type="protein sequence ID" value="AZI32052.1"/>
    <property type="molecule type" value="Genomic_DNA"/>
</dbReference>
<dbReference type="RefSeq" id="WP_125022200.1">
    <property type="nucleotide sequence ID" value="NZ_CP034159.1"/>
</dbReference>
<proteinExistence type="predicted"/>
<evidence type="ECO:0000313" key="1">
    <source>
        <dbReference type="EMBL" id="AZI32052.1"/>
    </source>
</evidence>
<organism evidence="1 2">
    <name type="scientific">Kaistella carnis</name>
    <dbReference type="NCBI Taxonomy" id="1241979"/>
    <lineage>
        <taxon>Bacteria</taxon>
        <taxon>Pseudomonadati</taxon>
        <taxon>Bacteroidota</taxon>
        <taxon>Flavobacteriia</taxon>
        <taxon>Flavobacteriales</taxon>
        <taxon>Weeksellaceae</taxon>
        <taxon>Chryseobacterium group</taxon>
        <taxon>Kaistella</taxon>
    </lineage>
</organism>